<evidence type="ECO:0000313" key="1">
    <source>
        <dbReference type="EMBL" id="MCX2803344.1"/>
    </source>
</evidence>
<comment type="caution">
    <text evidence="1">The sequence shown here is derived from an EMBL/GenBank/DDBJ whole genome shotgun (WGS) entry which is preliminary data.</text>
</comment>
<sequence length="275" mass="29605">MTGTFTSVIRGFGLLCVFWGFSYCLSSKAAEAEADYCSAEASGNYFTPLAPVRAETSELCFARSDEIKNVENLVFVDVAVQPQFHDPALNVIHLPSRQIKTKVFLKNKPLLIVAEPYKRYSMAKLCKELIQDGFQSPRILVGGDISGSDTVSIVSVEDFIVEVSNFGAVTVASSRQVAKELSVLGIASVAAEENLQLAPVVHKAALDYSINGYLPVFLVGRKSEEAKLKLQLESEPLSDVYLVSGGIEQIKSALKMSSLNAVKRQGLGGVSSCAG</sequence>
<name>A0AB35I2Q1_MICTH</name>
<proteinExistence type="predicted"/>
<protein>
    <submittedName>
        <fullName evidence="1">Uncharacterized protein</fullName>
    </submittedName>
</protein>
<accession>A0AB35I2Q1</accession>
<dbReference type="Proteomes" id="UP001209730">
    <property type="component" value="Unassembled WGS sequence"/>
</dbReference>
<dbReference type="EMBL" id="JAPHQB010000054">
    <property type="protein sequence ID" value="MCX2803344.1"/>
    <property type="molecule type" value="Genomic_DNA"/>
</dbReference>
<organism evidence="1 2">
    <name type="scientific">Microbulbifer thermotolerans</name>
    <dbReference type="NCBI Taxonomy" id="252514"/>
    <lineage>
        <taxon>Bacteria</taxon>
        <taxon>Pseudomonadati</taxon>
        <taxon>Pseudomonadota</taxon>
        <taxon>Gammaproteobacteria</taxon>
        <taxon>Cellvibrionales</taxon>
        <taxon>Microbulbiferaceae</taxon>
        <taxon>Microbulbifer</taxon>
    </lineage>
</organism>
<gene>
    <name evidence="1" type="ORF">OQJ68_16310</name>
</gene>
<dbReference type="RefSeq" id="WP_266066744.1">
    <property type="nucleotide sequence ID" value="NZ_JAPHQB010000054.1"/>
</dbReference>
<evidence type="ECO:0000313" key="2">
    <source>
        <dbReference type="Proteomes" id="UP001209730"/>
    </source>
</evidence>
<reference evidence="1" key="1">
    <citation type="submission" date="2022-11" db="EMBL/GenBank/DDBJ databases">
        <title>Chitin-degrading and fungicidal potential of chitinolytic bacterial strains from marine environment of the Pacific Ocean regions.</title>
        <authorList>
            <person name="Pentekhina I."/>
            <person name="Nedashkovskaya O."/>
            <person name="Seitkalieva A."/>
            <person name="Podvolotskaya A."/>
            <person name="Tekutyeva L."/>
            <person name="Balabanova L."/>
        </authorList>
    </citation>
    <scope>NUCLEOTIDE SEQUENCE</scope>
    <source>
        <strain evidence="1">KMM 6838</strain>
    </source>
</reference>
<dbReference type="AlphaFoldDB" id="A0AB35I2Q1"/>